<proteinExistence type="predicted"/>
<feature type="compositionally biased region" description="Polar residues" evidence="1">
    <location>
        <begin position="64"/>
        <end position="76"/>
    </location>
</feature>
<reference evidence="2 3" key="1">
    <citation type="journal article" date="2023" name="Plants (Basel)">
        <title>Bridging the Gap: Combining Genomics and Transcriptomics Approaches to Understand Stylosanthes scabra, an Orphan Legume from the Brazilian Caatinga.</title>
        <authorList>
            <person name="Ferreira-Neto J.R.C."/>
            <person name="da Silva M.D."/>
            <person name="Binneck E."/>
            <person name="de Melo N.F."/>
            <person name="da Silva R.H."/>
            <person name="de Melo A.L.T.M."/>
            <person name="Pandolfi V."/>
            <person name="Bustamante F.O."/>
            <person name="Brasileiro-Vidal A.C."/>
            <person name="Benko-Iseppon A.M."/>
        </authorList>
    </citation>
    <scope>NUCLEOTIDE SEQUENCE [LARGE SCALE GENOMIC DNA]</scope>
    <source>
        <tissue evidence="2">Leaves</tissue>
    </source>
</reference>
<keyword evidence="3" id="KW-1185">Reference proteome</keyword>
<feature type="region of interest" description="Disordered" evidence="1">
    <location>
        <begin position="1"/>
        <end position="25"/>
    </location>
</feature>
<evidence type="ECO:0000256" key="1">
    <source>
        <dbReference type="SAM" id="MobiDB-lite"/>
    </source>
</evidence>
<protein>
    <submittedName>
        <fullName evidence="2">Uncharacterized protein</fullName>
    </submittedName>
</protein>
<dbReference type="Proteomes" id="UP001341840">
    <property type="component" value="Unassembled WGS sequence"/>
</dbReference>
<organism evidence="2 3">
    <name type="scientific">Stylosanthes scabra</name>
    <dbReference type="NCBI Taxonomy" id="79078"/>
    <lineage>
        <taxon>Eukaryota</taxon>
        <taxon>Viridiplantae</taxon>
        <taxon>Streptophyta</taxon>
        <taxon>Embryophyta</taxon>
        <taxon>Tracheophyta</taxon>
        <taxon>Spermatophyta</taxon>
        <taxon>Magnoliopsida</taxon>
        <taxon>eudicotyledons</taxon>
        <taxon>Gunneridae</taxon>
        <taxon>Pentapetalae</taxon>
        <taxon>rosids</taxon>
        <taxon>fabids</taxon>
        <taxon>Fabales</taxon>
        <taxon>Fabaceae</taxon>
        <taxon>Papilionoideae</taxon>
        <taxon>50 kb inversion clade</taxon>
        <taxon>dalbergioids sensu lato</taxon>
        <taxon>Dalbergieae</taxon>
        <taxon>Pterocarpus clade</taxon>
        <taxon>Stylosanthes</taxon>
    </lineage>
</organism>
<name>A0ABU6UE12_9FABA</name>
<gene>
    <name evidence="2" type="ORF">PIB30_034133</name>
</gene>
<feature type="region of interest" description="Disordered" evidence="1">
    <location>
        <begin position="62"/>
        <end position="83"/>
    </location>
</feature>
<feature type="compositionally biased region" description="Polar residues" evidence="1">
    <location>
        <begin position="1"/>
        <end position="10"/>
    </location>
</feature>
<evidence type="ECO:0000313" key="3">
    <source>
        <dbReference type="Proteomes" id="UP001341840"/>
    </source>
</evidence>
<dbReference type="EMBL" id="JASCZI010120986">
    <property type="protein sequence ID" value="MED6158585.1"/>
    <property type="molecule type" value="Genomic_DNA"/>
</dbReference>
<sequence>MCITSQTTQAPKLINKNKEDENTTTAEPLSVHIFSNHRPPIKISIVQNEEQDEVNVQLKFHNDPTVNEPNKAQCRSSPRPLLGAWPCHTPNGQRTKNNNLTQRPSVYIRKSHAATMTLNPPKTG</sequence>
<comment type="caution">
    <text evidence="2">The sequence shown here is derived from an EMBL/GenBank/DDBJ whole genome shotgun (WGS) entry which is preliminary data.</text>
</comment>
<accession>A0ABU6UE12</accession>
<evidence type="ECO:0000313" key="2">
    <source>
        <dbReference type="EMBL" id="MED6158585.1"/>
    </source>
</evidence>